<gene>
    <name evidence="1" type="ORF">BN948_00349</name>
</gene>
<accession>A0A1L1PN00</accession>
<sequence>MPHIVASKQQADHHASNAIFTPAVLIFGNKKATAEAVAFGLGCQRDKPAKHQKE</sequence>
<reference evidence="2" key="1">
    <citation type="submission" date="2014-11" db="EMBL/GenBank/DDBJ databases">
        <title>Draft genome sequence of Hydrogenophaga intermedia S1.</title>
        <authorList>
            <person name="Gan H.M."/>
            <person name="Chew T.H."/>
            <person name="Stolz A."/>
        </authorList>
    </citation>
    <scope>NUCLEOTIDE SEQUENCE [LARGE SCALE GENOMIC DNA]</scope>
    <source>
        <strain evidence="2">S1</strain>
    </source>
</reference>
<evidence type="ECO:0000313" key="2">
    <source>
        <dbReference type="Proteomes" id="UP000028878"/>
    </source>
</evidence>
<evidence type="ECO:0000313" key="1">
    <source>
        <dbReference type="EMBL" id="CDN85951.1"/>
    </source>
</evidence>
<dbReference type="RefSeq" id="WP_156037819.1">
    <property type="nucleotide sequence ID" value="NZ_CCAE010000002.1"/>
</dbReference>
<dbReference type="EMBL" id="CCAE010000002">
    <property type="protein sequence ID" value="CDN85951.1"/>
    <property type="molecule type" value="Genomic_DNA"/>
</dbReference>
<dbReference type="AlphaFoldDB" id="A0A1L1PN00"/>
<dbReference type="Proteomes" id="UP000028878">
    <property type="component" value="Unassembled WGS sequence"/>
</dbReference>
<name>A0A1L1PN00_HYDIT</name>
<protein>
    <submittedName>
        <fullName evidence="1">Uncharacterized protein</fullName>
    </submittedName>
</protein>
<keyword evidence="2" id="KW-1185">Reference proteome</keyword>
<proteinExistence type="predicted"/>
<organism evidence="1 2">
    <name type="scientific">Hydrogenophaga intermedia</name>
    <dbReference type="NCBI Taxonomy" id="65786"/>
    <lineage>
        <taxon>Bacteria</taxon>
        <taxon>Pseudomonadati</taxon>
        <taxon>Pseudomonadota</taxon>
        <taxon>Betaproteobacteria</taxon>
        <taxon>Burkholderiales</taxon>
        <taxon>Comamonadaceae</taxon>
        <taxon>Hydrogenophaga</taxon>
    </lineage>
</organism>